<proteinExistence type="predicted"/>
<reference evidence="2 3" key="1">
    <citation type="journal article" date="2017" name="Mol. Ecol.">
        <title>Comparative and population genomic landscape of Phellinus noxius: A hypervariable fungus causing root rot in trees.</title>
        <authorList>
            <person name="Chung C.L."/>
            <person name="Lee T.J."/>
            <person name="Akiba M."/>
            <person name="Lee H.H."/>
            <person name="Kuo T.H."/>
            <person name="Liu D."/>
            <person name="Ke H.M."/>
            <person name="Yokoi T."/>
            <person name="Roa M.B."/>
            <person name="Lu M.J."/>
            <person name="Chang Y.Y."/>
            <person name="Ann P.J."/>
            <person name="Tsai J.N."/>
            <person name="Chen C.Y."/>
            <person name="Tzean S.S."/>
            <person name="Ota Y."/>
            <person name="Hattori T."/>
            <person name="Sahashi N."/>
            <person name="Liou R.F."/>
            <person name="Kikuchi T."/>
            <person name="Tsai I.J."/>
        </authorList>
    </citation>
    <scope>NUCLEOTIDE SEQUENCE [LARGE SCALE GENOMIC DNA]</scope>
    <source>
        <strain evidence="2 3">FFPRI411160</strain>
    </source>
</reference>
<protein>
    <submittedName>
        <fullName evidence="2">Lipid phosphate phosphatase 1</fullName>
    </submittedName>
</protein>
<evidence type="ECO:0000256" key="1">
    <source>
        <dbReference type="SAM" id="Phobius"/>
    </source>
</evidence>
<accession>A0A286UJT3</accession>
<dbReference type="GO" id="GO:0016020">
    <property type="term" value="C:membrane"/>
    <property type="evidence" value="ECO:0007669"/>
    <property type="project" value="TreeGrafter"/>
</dbReference>
<keyword evidence="1" id="KW-0812">Transmembrane</keyword>
<dbReference type="STRING" id="2282107.A0A286UJT3"/>
<dbReference type="AlphaFoldDB" id="A0A286UJT3"/>
<feature type="transmembrane region" description="Helical" evidence="1">
    <location>
        <begin position="20"/>
        <end position="39"/>
    </location>
</feature>
<dbReference type="InterPro" id="IPR043216">
    <property type="entry name" value="PAP-like"/>
</dbReference>
<dbReference type="EMBL" id="NBII01000004">
    <property type="protein sequence ID" value="PAV19734.1"/>
    <property type="molecule type" value="Genomic_DNA"/>
</dbReference>
<sequence>MFNNSFTNLRSFYRLESSSWFDSGYIGDWLFATLLWFIGEAIDHSDVFERDFRLDDPLISHPHTKQQIGGHTNNLIAVFVPLLCVLYVSLRRKSYIDFHHGALGLWVSRSLTHLITEFLKNRVGRLRPDFLARCKWREAIQQCTGKAGDIIDGRSLVLFIPSTCQKTAIGQLPTGAYSPHTRPPCICYMGCRIKSRRLPPS</sequence>
<dbReference type="InParanoid" id="A0A286UJT3"/>
<comment type="caution">
    <text evidence="2">The sequence shown here is derived from an EMBL/GenBank/DDBJ whole genome shotgun (WGS) entry which is preliminary data.</text>
</comment>
<keyword evidence="1" id="KW-0472">Membrane</keyword>
<dbReference type="Proteomes" id="UP000217199">
    <property type="component" value="Unassembled WGS sequence"/>
</dbReference>
<name>A0A286UJT3_9AGAM</name>
<dbReference type="SUPFAM" id="SSF48317">
    <property type="entry name" value="Acid phosphatase/Vanadium-dependent haloperoxidase"/>
    <property type="match status" value="1"/>
</dbReference>
<dbReference type="PANTHER" id="PTHR10165">
    <property type="entry name" value="LIPID PHOSPHATE PHOSPHATASE"/>
    <property type="match status" value="1"/>
</dbReference>
<dbReference type="GO" id="GO:0008195">
    <property type="term" value="F:phosphatidate phosphatase activity"/>
    <property type="evidence" value="ECO:0007669"/>
    <property type="project" value="TreeGrafter"/>
</dbReference>
<keyword evidence="1" id="KW-1133">Transmembrane helix</keyword>
<dbReference type="OrthoDB" id="10030083at2759"/>
<dbReference type="Gene3D" id="1.20.144.10">
    <property type="entry name" value="Phosphatidic acid phosphatase type 2/haloperoxidase"/>
    <property type="match status" value="1"/>
</dbReference>
<gene>
    <name evidence="2" type="ORF">PNOK_0466800</name>
</gene>
<feature type="transmembrane region" description="Helical" evidence="1">
    <location>
        <begin position="72"/>
        <end position="90"/>
    </location>
</feature>
<evidence type="ECO:0000313" key="2">
    <source>
        <dbReference type="EMBL" id="PAV19734.1"/>
    </source>
</evidence>
<keyword evidence="3" id="KW-1185">Reference proteome</keyword>
<dbReference type="PANTHER" id="PTHR10165:SF35">
    <property type="entry name" value="RE23632P"/>
    <property type="match status" value="1"/>
</dbReference>
<evidence type="ECO:0000313" key="3">
    <source>
        <dbReference type="Proteomes" id="UP000217199"/>
    </source>
</evidence>
<dbReference type="GO" id="GO:0006644">
    <property type="term" value="P:phospholipid metabolic process"/>
    <property type="evidence" value="ECO:0007669"/>
    <property type="project" value="InterPro"/>
</dbReference>
<dbReference type="GO" id="GO:0046839">
    <property type="term" value="P:phospholipid dephosphorylation"/>
    <property type="evidence" value="ECO:0007669"/>
    <property type="project" value="TreeGrafter"/>
</dbReference>
<organism evidence="2 3">
    <name type="scientific">Pyrrhoderma noxium</name>
    <dbReference type="NCBI Taxonomy" id="2282107"/>
    <lineage>
        <taxon>Eukaryota</taxon>
        <taxon>Fungi</taxon>
        <taxon>Dikarya</taxon>
        <taxon>Basidiomycota</taxon>
        <taxon>Agaricomycotina</taxon>
        <taxon>Agaricomycetes</taxon>
        <taxon>Hymenochaetales</taxon>
        <taxon>Hymenochaetaceae</taxon>
        <taxon>Pyrrhoderma</taxon>
    </lineage>
</organism>
<dbReference type="InterPro" id="IPR036938">
    <property type="entry name" value="PAP2/HPO_sf"/>
</dbReference>